<dbReference type="AlphaFoldDB" id="A0AAD6HQ24"/>
<keyword evidence="2" id="KW-1185">Reference proteome</keyword>
<name>A0AAD6HQ24_9EURO</name>
<evidence type="ECO:0000313" key="2">
    <source>
        <dbReference type="Proteomes" id="UP001215712"/>
    </source>
</evidence>
<accession>A0AAD6HQ24</accession>
<sequence length="286" mass="32207">MELPPKIEVDLESNNMRYEYDPWLLDDHPLRSHPTECIPGLGTVITEGLGSFRNQWKQFLLRTVGLLVSCFVAFQYLQSIPTIVGQAMSRPAISRLSPREWQVKCTFPHSDPRPSALSQSVAAGCDGFRSDIWLHEHDLQMSPAASSPKEENDLQFRLESILSRLQPLQVRSGSETLQTPLSSDPTEQDIDLQVTKSFYLVLDAQSSLHEIYSVLLAQIEPLRQRGYLTTWDGTQLIPSQVTVVVTGETTSESWCTNESSDIFWSSRDDISRGSLVNDHLIPMCAE</sequence>
<protein>
    <submittedName>
        <fullName evidence="1">Uncharacterized protein</fullName>
    </submittedName>
</protein>
<proteinExistence type="predicted"/>
<evidence type="ECO:0000313" key="1">
    <source>
        <dbReference type="EMBL" id="KAJ5732190.1"/>
    </source>
</evidence>
<dbReference type="Proteomes" id="UP001215712">
    <property type="component" value="Unassembled WGS sequence"/>
</dbReference>
<organism evidence="1 2">
    <name type="scientific">Penicillium malachiteum</name>
    <dbReference type="NCBI Taxonomy" id="1324776"/>
    <lineage>
        <taxon>Eukaryota</taxon>
        <taxon>Fungi</taxon>
        <taxon>Dikarya</taxon>
        <taxon>Ascomycota</taxon>
        <taxon>Pezizomycotina</taxon>
        <taxon>Eurotiomycetes</taxon>
        <taxon>Eurotiomycetidae</taxon>
        <taxon>Eurotiales</taxon>
        <taxon>Aspergillaceae</taxon>
        <taxon>Penicillium</taxon>
    </lineage>
</organism>
<gene>
    <name evidence="1" type="ORF">N7493_003671</name>
</gene>
<reference evidence="1" key="1">
    <citation type="journal article" date="2023" name="IMA Fungus">
        <title>Comparative genomic study of the Penicillium genus elucidates a diverse pangenome and 15 lateral gene transfer events.</title>
        <authorList>
            <person name="Petersen C."/>
            <person name="Sorensen T."/>
            <person name="Nielsen M.R."/>
            <person name="Sondergaard T.E."/>
            <person name="Sorensen J.L."/>
            <person name="Fitzpatrick D.A."/>
            <person name="Frisvad J.C."/>
            <person name="Nielsen K.L."/>
        </authorList>
    </citation>
    <scope>NUCLEOTIDE SEQUENCE</scope>
    <source>
        <strain evidence="1">IBT 17514</strain>
    </source>
</reference>
<comment type="caution">
    <text evidence="1">The sequence shown here is derived from an EMBL/GenBank/DDBJ whole genome shotgun (WGS) entry which is preliminary data.</text>
</comment>
<dbReference type="EMBL" id="JAQJAN010000004">
    <property type="protein sequence ID" value="KAJ5732190.1"/>
    <property type="molecule type" value="Genomic_DNA"/>
</dbReference>
<reference evidence="1" key="2">
    <citation type="submission" date="2023-01" db="EMBL/GenBank/DDBJ databases">
        <authorList>
            <person name="Petersen C."/>
        </authorList>
    </citation>
    <scope>NUCLEOTIDE SEQUENCE</scope>
    <source>
        <strain evidence="1">IBT 17514</strain>
    </source>
</reference>